<reference evidence="1 2" key="1">
    <citation type="submission" date="2017-05" db="EMBL/GenBank/DDBJ databases">
        <title>The Genome Sequence of Enterococcus mundtii 6B1_DIV0119.</title>
        <authorList>
            <consortium name="The Broad Institute Genomics Platform"/>
            <consortium name="The Broad Institute Genomic Center for Infectious Diseases"/>
            <person name="Earl A."/>
            <person name="Manson A."/>
            <person name="Schwartman J."/>
            <person name="Gilmore M."/>
            <person name="Abouelleil A."/>
            <person name="Cao P."/>
            <person name="Chapman S."/>
            <person name="Cusick C."/>
            <person name="Shea T."/>
            <person name="Young S."/>
            <person name="Neafsey D."/>
            <person name="Nusbaum C."/>
            <person name="Birren B."/>
        </authorList>
    </citation>
    <scope>NUCLEOTIDE SEQUENCE [LARGE SCALE GENOMIC DNA]</scope>
    <source>
        <strain evidence="1 2">6B1_DIV0119</strain>
    </source>
</reference>
<dbReference type="EMBL" id="NGMS01000009">
    <property type="protein sequence ID" value="OTP19922.1"/>
    <property type="molecule type" value="Genomic_DNA"/>
</dbReference>
<evidence type="ECO:0000313" key="2">
    <source>
        <dbReference type="Proteomes" id="UP000195024"/>
    </source>
</evidence>
<evidence type="ECO:0000313" key="1">
    <source>
        <dbReference type="EMBL" id="OTP19922.1"/>
    </source>
</evidence>
<name>A0A242KFI1_ENTMU</name>
<accession>A0A242KFI1</accession>
<sequence length="70" mass="8264">MPTTKALTIKQERYLKEAIRYILDPEKTKNQTLMSGHKVNAVNNAFFEMNLTRTLAQRVRGKMNKKRLRK</sequence>
<dbReference type="AlphaFoldDB" id="A0A242KFI1"/>
<proteinExistence type="predicted"/>
<gene>
    <name evidence="1" type="ORF">A5802_003326</name>
</gene>
<dbReference type="RefSeq" id="WP_254905483.1">
    <property type="nucleotide sequence ID" value="NZ_NGMS01000009.1"/>
</dbReference>
<dbReference type="Proteomes" id="UP000195024">
    <property type="component" value="Unassembled WGS sequence"/>
</dbReference>
<protein>
    <submittedName>
        <fullName evidence="1">Uncharacterized protein</fullName>
    </submittedName>
</protein>
<comment type="caution">
    <text evidence="1">The sequence shown here is derived from an EMBL/GenBank/DDBJ whole genome shotgun (WGS) entry which is preliminary data.</text>
</comment>
<organism evidence="1 2">
    <name type="scientific">Enterococcus mundtii</name>
    <dbReference type="NCBI Taxonomy" id="53346"/>
    <lineage>
        <taxon>Bacteria</taxon>
        <taxon>Bacillati</taxon>
        <taxon>Bacillota</taxon>
        <taxon>Bacilli</taxon>
        <taxon>Lactobacillales</taxon>
        <taxon>Enterococcaceae</taxon>
        <taxon>Enterococcus</taxon>
    </lineage>
</organism>